<sequence length="37" mass="4204">MEFYVNITSIAIVSHIDSFYEIPKIIIATIAATIIYE</sequence>
<comment type="caution">
    <text evidence="1">The sequence shown here is derived from an EMBL/GenBank/DDBJ whole genome shotgun (WGS) entry which is preliminary data.</text>
</comment>
<evidence type="ECO:0000313" key="1">
    <source>
        <dbReference type="EMBL" id="EDM87670.1"/>
    </source>
</evidence>
<protein>
    <submittedName>
        <fullName evidence="1">Uncharacterized protein</fullName>
    </submittedName>
</protein>
<dbReference type="Proteomes" id="UP000006002">
    <property type="component" value="Unassembled WGS sequence"/>
</dbReference>
<gene>
    <name evidence="1" type="ORF">RUMOBE_01851</name>
</gene>
<organism evidence="1 2">
    <name type="scientific">Blautia obeum ATCC 29174</name>
    <dbReference type="NCBI Taxonomy" id="411459"/>
    <lineage>
        <taxon>Bacteria</taxon>
        <taxon>Bacillati</taxon>
        <taxon>Bacillota</taxon>
        <taxon>Clostridia</taxon>
        <taxon>Lachnospirales</taxon>
        <taxon>Lachnospiraceae</taxon>
        <taxon>Blautia</taxon>
    </lineage>
</organism>
<dbReference type="EMBL" id="AAVO02000006">
    <property type="protein sequence ID" value="EDM87670.1"/>
    <property type="molecule type" value="Genomic_DNA"/>
</dbReference>
<name>A5ZS74_9FIRM</name>
<reference evidence="1 2" key="1">
    <citation type="submission" date="2007-03" db="EMBL/GenBank/DDBJ databases">
        <authorList>
            <person name="Fulton L."/>
            <person name="Clifton S."/>
            <person name="Fulton B."/>
            <person name="Xu J."/>
            <person name="Minx P."/>
            <person name="Pepin K.H."/>
            <person name="Johnson M."/>
            <person name="Thiruvilangam P."/>
            <person name="Bhonagiri V."/>
            <person name="Nash W.E."/>
            <person name="Mardis E.R."/>
            <person name="Wilson R.K."/>
        </authorList>
    </citation>
    <scope>NUCLEOTIDE SEQUENCE [LARGE SCALE GENOMIC DNA]</scope>
    <source>
        <strain evidence="1 2">ATCC 29174</strain>
    </source>
</reference>
<reference evidence="1 2" key="2">
    <citation type="submission" date="2007-04" db="EMBL/GenBank/DDBJ databases">
        <title>Draft genome sequence of Ruminococcus obeum (ATCC 29174).</title>
        <authorList>
            <person name="Sudarsanam P."/>
            <person name="Ley R."/>
            <person name="Guruge J."/>
            <person name="Turnbaugh P.J."/>
            <person name="Mahowald M."/>
            <person name="Liep D."/>
            <person name="Gordon J."/>
        </authorList>
    </citation>
    <scope>NUCLEOTIDE SEQUENCE [LARGE SCALE GENOMIC DNA]</scope>
    <source>
        <strain evidence="1 2">ATCC 29174</strain>
    </source>
</reference>
<proteinExistence type="predicted"/>
<dbReference type="AlphaFoldDB" id="A5ZS74"/>
<dbReference type="HOGENOM" id="CLU_3340786_0_0_9"/>
<evidence type="ECO:0000313" key="2">
    <source>
        <dbReference type="Proteomes" id="UP000006002"/>
    </source>
</evidence>
<accession>A5ZS74</accession>